<comment type="caution">
    <text evidence="1">The sequence shown here is derived from an EMBL/GenBank/DDBJ whole genome shotgun (WGS) entry which is preliminary data.</text>
</comment>
<accession>A0A225VKH0</accession>
<protein>
    <submittedName>
        <fullName evidence="1">Crinkler (CRN)</fullName>
    </submittedName>
</protein>
<keyword evidence="2" id="KW-1185">Reference proteome</keyword>
<reference evidence="2" key="1">
    <citation type="submission" date="2017-03" db="EMBL/GenBank/DDBJ databases">
        <title>Phytopthora megakarya and P. palmivora, two closely related causual agents of cacao black pod achieved similar genome size and gene model numbers by different mechanisms.</title>
        <authorList>
            <person name="Ali S."/>
            <person name="Shao J."/>
            <person name="Larry D.J."/>
            <person name="Kronmiller B."/>
            <person name="Shen D."/>
            <person name="Strem M.D."/>
            <person name="Melnick R.L."/>
            <person name="Guiltinan M.J."/>
            <person name="Tyler B.M."/>
            <person name="Meinhardt L.W."/>
            <person name="Bailey B.A."/>
        </authorList>
    </citation>
    <scope>NUCLEOTIDE SEQUENCE [LARGE SCALE GENOMIC DNA]</scope>
    <source>
        <strain evidence="2">zdho120</strain>
    </source>
</reference>
<organism evidence="1 2">
    <name type="scientific">Phytophthora megakarya</name>
    <dbReference type="NCBI Taxonomy" id="4795"/>
    <lineage>
        <taxon>Eukaryota</taxon>
        <taxon>Sar</taxon>
        <taxon>Stramenopiles</taxon>
        <taxon>Oomycota</taxon>
        <taxon>Peronosporomycetes</taxon>
        <taxon>Peronosporales</taxon>
        <taxon>Peronosporaceae</taxon>
        <taxon>Phytophthora</taxon>
    </lineage>
</organism>
<dbReference type="EMBL" id="NBNE01004529">
    <property type="protein sequence ID" value="OWZ05257.1"/>
    <property type="molecule type" value="Genomic_DNA"/>
</dbReference>
<sequence>MVDENEILSSYTIKDLLNESGYQLGPAGVRKHYNAWKTGNCDKLMHPRRGGPGTGKSRMLDEFPTLVTRDIMDEKNEDPEMMKLLNETFTFKVDFDNETAQQFELTNAAEAIGTRMYCTCITNFRIVWTGQNLLGHHLPTEVTSELLEIISSDEREMCVILCIDIMQKLPHETRWNSPFDSALGALSSIIDGSKCWVITIGSSTVFNPVMELMVLTSQWIYNVPTAVVSRPTVPGVDIFEMFESDKRMQLLIDDMGGHGRAVKTLYGVMSSRAKANQPLEFIPVMTDVMTELRS</sequence>
<dbReference type="Proteomes" id="UP000198211">
    <property type="component" value="Unassembled WGS sequence"/>
</dbReference>
<evidence type="ECO:0000313" key="2">
    <source>
        <dbReference type="Proteomes" id="UP000198211"/>
    </source>
</evidence>
<proteinExistence type="predicted"/>
<evidence type="ECO:0000313" key="1">
    <source>
        <dbReference type="EMBL" id="OWZ05257.1"/>
    </source>
</evidence>
<name>A0A225VKH0_9STRA</name>
<dbReference type="AlphaFoldDB" id="A0A225VKH0"/>
<dbReference type="OrthoDB" id="121753at2759"/>
<gene>
    <name evidence="1" type="ORF">PHMEG_00022687</name>
</gene>